<dbReference type="AlphaFoldDB" id="A0A3M8DKK8"/>
<reference evidence="1 2" key="1">
    <citation type="submission" date="2018-10" db="EMBL/GenBank/DDBJ databases">
        <title>Phylogenomics of Brevibacillus.</title>
        <authorList>
            <person name="Dunlap C."/>
        </authorList>
    </citation>
    <scope>NUCLEOTIDE SEQUENCE [LARGE SCALE GENOMIC DNA]</scope>
    <source>
        <strain evidence="1 2">JCM 15774</strain>
    </source>
</reference>
<dbReference type="RefSeq" id="WP_122922721.1">
    <property type="nucleotide sequence ID" value="NZ_RHHU01000003.1"/>
</dbReference>
<evidence type="ECO:0000313" key="2">
    <source>
        <dbReference type="Proteomes" id="UP000269573"/>
    </source>
</evidence>
<sequence length="136" mass="16111">MKLPTSCLVLLFLLGCETVDRVNSIEVSSAIDRDKLVDQFSLIHDFNSGEEFDIEKLIELQKESDRKDYKKVLANFFTQYLQKEIESFQTINKSEHDRHILVITKDRWLYRVDIKQWPEYGNIWTVDMYGGFLQAQ</sequence>
<protein>
    <recommendedName>
        <fullName evidence="3">Lipoprotein</fullName>
    </recommendedName>
</protein>
<proteinExistence type="predicted"/>
<accession>A0A3M8DKK8</accession>
<name>A0A3M8DKK8_9BACL</name>
<dbReference type="Proteomes" id="UP000269573">
    <property type="component" value="Unassembled WGS sequence"/>
</dbReference>
<evidence type="ECO:0008006" key="3">
    <source>
        <dbReference type="Google" id="ProtNLM"/>
    </source>
</evidence>
<keyword evidence="2" id="KW-1185">Reference proteome</keyword>
<comment type="caution">
    <text evidence="1">The sequence shown here is derived from an EMBL/GenBank/DDBJ whole genome shotgun (WGS) entry which is preliminary data.</text>
</comment>
<organism evidence="1 2">
    <name type="scientific">Brevibacillus nitrificans</name>
    <dbReference type="NCBI Taxonomy" id="651560"/>
    <lineage>
        <taxon>Bacteria</taxon>
        <taxon>Bacillati</taxon>
        <taxon>Bacillota</taxon>
        <taxon>Bacilli</taxon>
        <taxon>Bacillales</taxon>
        <taxon>Paenibacillaceae</taxon>
        <taxon>Brevibacillus</taxon>
    </lineage>
</organism>
<dbReference type="EMBL" id="RHHU01000003">
    <property type="protein sequence ID" value="RNB88620.1"/>
    <property type="molecule type" value="Genomic_DNA"/>
</dbReference>
<evidence type="ECO:0000313" key="1">
    <source>
        <dbReference type="EMBL" id="RNB88620.1"/>
    </source>
</evidence>
<dbReference type="PROSITE" id="PS51257">
    <property type="entry name" value="PROKAR_LIPOPROTEIN"/>
    <property type="match status" value="1"/>
</dbReference>
<gene>
    <name evidence="1" type="ORF">EDM59_05765</name>
</gene>